<dbReference type="Gene3D" id="3.30.70.100">
    <property type="match status" value="1"/>
</dbReference>
<evidence type="ECO:0000256" key="5">
    <source>
        <dbReference type="ARBA" id="ARBA00022989"/>
    </source>
</evidence>
<dbReference type="Pfam" id="PF21088">
    <property type="entry name" value="MS_channel_1st"/>
    <property type="match status" value="1"/>
</dbReference>
<evidence type="ECO:0000313" key="13">
    <source>
        <dbReference type="EMBL" id="MBB5373908.1"/>
    </source>
</evidence>
<sequence length="754" mass="80376">MAVDFPANPTSVPAMRFASIFVLLLALCHSAPALAQASPATGSAAPAKASTTIIPGSPLAALANAVPAPQPDNTGATPFGTDALGFSIASAVGGEARQTFEDVAGAVHRSTRLTPVLLWLESLAASPQRLADARAIGLGLVCALLPALLLEAALRLFLRRPAALCLRYAEPRRAEFLPDQDEQGLADAEAGELEKRTDRSVSVLAWSRRLVFALLRFVLGLLPLIGFAVGLQLLISYGVLKGRPAHLAITGIGNAYLACRLAQEAVRLLIAPAAAQLRLIAMPSPRAQAIMQRVFVLLATGFVGYSLIATAEILGLPQDGGNVLGRLVALVLHLELAVSIWQSRALVGRWISGPAGAEGARAALRQRLGGLWHYFALFYVLALWVALAGGVPNAFIVLLRVVLVLAVALLLGRLAWTGSTVLLERAFPDPMAAKVRHPMLAARARAYNPLIRVFIRIVIGVLVLLLILQGWGVDVFSSLLTDPLSRGLLGALVSIVITIAVALVLWEGANILLHRRVERLTDDGRTRQASRLRTLAPLLRATIGTVILLVAFFASLAEIGVNATGLLAVSGVAGIAVGFGSQKLVQDVITGLFLLLEDAMQVGDSVSLGGLSGTVERLSIRTIRLRGSDGSVNIIPFSSVGTVTNMTRDFSYAQISITVGYRENIDHVFAVLREIAKAMREDKKWGDMIRDDLQLFGLDEFGALGLIVTGQIRTGPGQHWAVRREFYARVVKCFAEEGIEIPYNRQALLGLSSQ</sequence>
<dbReference type="InterPro" id="IPR023408">
    <property type="entry name" value="MscS_beta-dom_sf"/>
</dbReference>
<feature type="transmembrane region" description="Helical" evidence="7">
    <location>
        <begin position="491"/>
        <end position="513"/>
    </location>
</feature>
<evidence type="ECO:0000256" key="1">
    <source>
        <dbReference type="ARBA" id="ARBA00004651"/>
    </source>
</evidence>
<feature type="transmembrane region" description="Helical" evidence="7">
    <location>
        <begin position="210"/>
        <end position="235"/>
    </location>
</feature>
<keyword evidence="3" id="KW-1003">Cell membrane</keyword>
<dbReference type="InterPro" id="IPR049278">
    <property type="entry name" value="MS_channel_C"/>
</dbReference>
<feature type="transmembrane region" description="Helical" evidence="7">
    <location>
        <begin position="323"/>
        <end position="341"/>
    </location>
</feature>
<dbReference type="Gene3D" id="2.30.30.60">
    <property type="match status" value="1"/>
</dbReference>
<keyword evidence="4 7" id="KW-0812">Transmembrane</keyword>
<dbReference type="Pfam" id="PF00924">
    <property type="entry name" value="MS_channel_2nd"/>
    <property type="match status" value="1"/>
</dbReference>
<dbReference type="PANTHER" id="PTHR30460">
    <property type="entry name" value="MODERATE CONDUCTANCE MECHANOSENSITIVE CHANNEL YBIO"/>
    <property type="match status" value="1"/>
</dbReference>
<dbReference type="InterPro" id="IPR049142">
    <property type="entry name" value="MS_channel_1st"/>
</dbReference>
<comment type="subcellular location">
    <subcellularLocation>
        <location evidence="1">Cell membrane</location>
        <topology evidence="1">Multi-pass membrane protein</topology>
    </subcellularLocation>
</comment>
<evidence type="ECO:0000256" key="2">
    <source>
        <dbReference type="ARBA" id="ARBA00008017"/>
    </source>
</evidence>
<dbReference type="GO" id="GO:0008381">
    <property type="term" value="F:mechanosensitive monoatomic ion channel activity"/>
    <property type="evidence" value="ECO:0007669"/>
    <property type="project" value="InterPro"/>
</dbReference>
<evidence type="ECO:0000256" key="3">
    <source>
        <dbReference type="ARBA" id="ARBA00022475"/>
    </source>
</evidence>
<dbReference type="Pfam" id="PF21082">
    <property type="entry name" value="MS_channel_3rd"/>
    <property type="match status" value="1"/>
</dbReference>
<feature type="transmembrane region" description="Helical" evidence="7">
    <location>
        <begin position="294"/>
        <end position="317"/>
    </location>
</feature>
<dbReference type="SUPFAM" id="SSF50182">
    <property type="entry name" value="Sm-like ribonucleoproteins"/>
    <property type="match status" value="1"/>
</dbReference>
<dbReference type="Proteomes" id="UP000553706">
    <property type="component" value="Unassembled WGS sequence"/>
</dbReference>
<comment type="caution">
    <text evidence="13">The sequence shown here is derived from an EMBL/GenBank/DDBJ whole genome shotgun (WGS) entry which is preliminary data.</text>
</comment>
<dbReference type="InterPro" id="IPR006685">
    <property type="entry name" value="MscS_channel_2nd"/>
</dbReference>
<dbReference type="Pfam" id="PF25392">
    <property type="entry name" value="MS_channel_TM1"/>
    <property type="match status" value="1"/>
</dbReference>
<dbReference type="SUPFAM" id="SSF82689">
    <property type="entry name" value="Mechanosensitive channel protein MscS (YggB), C-terminal domain"/>
    <property type="match status" value="1"/>
</dbReference>
<keyword evidence="6 7" id="KW-0472">Membrane</keyword>
<evidence type="ECO:0000259" key="9">
    <source>
        <dbReference type="Pfam" id="PF00924"/>
    </source>
</evidence>
<evidence type="ECO:0000259" key="10">
    <source>
        <dbReference type="Pfam" id="PF21082"/>
    </source>
</evidence>
<dbReference type="InterPro" id="IPR010920">
    <property type="entry name" value="LSM_dom_sf"/>
</dbReference>
<feature type="transmembrane region" description="Helical" evidence="7">
    <location>
        <begin position="534"/>
        <end position="553"/>
    </location>
</feature>
<keyword evidence="8" id="KW-0732">Signal</keyword>
<accession>A0A840VDG7</accession>
<reference evidence="13 14" key="1">
    <citation type="submission" date="2020-08" db="EMBL/GenBank/DDBJ databases">
        <title>Genomic Encyclopedia of Type Strains, Phase IV (KMG-IV): sequencing the most valuable type-strain genomes for metagenomic binning, comparative biology and taxonomic classification.</title>
        <authorList>
            <person name="Goeker M."/>
        </authorList>
    </citation>
    <scope>NUCLEOTIDE SEQUENCE [LARGE SCALE GENOMIC DNA]</scope>
    <source>
        <strain evidence="13 14">DSM 27026</strain>
    </source>
</reference>
<name>A0A840VDG7_9PROT</name>
<gene>
    <name evidence="13" type="ORF">HNP71_002175</name>
</gene>
<comment type="similarity">
    <text evidence="2">Belongs to the MscS (TC 1.A.23) family.</text>
</comment>
<feature type="transmembrane region" description="Helical" evidence="7">
    <location>
        <begin position="371"/>
        <end position="389"/>
    </location>
</feature>
<dbReference type="InterPro" id="IPR011066">
    <property type="entry name" value="MscS_channel_C_sf"/>
</dbReference>
<evidence type="ECO:0000259" key="12">
    <source>
        <dbReference type="Pfam" id="PF25392"/>
    </source>
</evidence>
<dbReference type="SUPFAM" id="SSF82861">
    <property type="entry name" value="Mechanosensitive channel protein MscS (YggB), transmembrane region"/>
    <property type="match status" value="1"/>
</dbReference>
<dbReference type="RefSeq" id="WP_183266922.1">
    <property type="nucleotide sequence ID" value="NZ_JACHFJ010000010.1"/>
</dbReference>
<feature type="domain" description="Mechanosensitive ion channel transmembrane helices 2/3" evidence="11">
    <location>
        <begin position="546"/>
        <end position="582"/>
    </location>
</feature>
<evidence type="ECO:0000256" key="6">
    <source>
        <dbReference type="ARBA" id="ARBA00023136"/>
    </source>
</evidence>
<proteinExistence type="inferred from homology"/>
<keyword evidence="5 7" id="KW-1133">Transmembrane helix</keyword>
<dbReference type="GO" id="GO:0005886">
    <property type="term" value="C:plasma membrane"/>
    <property type="evidence" value="ECO:0007669"/>
    <property type="project" value="UniProtKB-SubCell"/>
</dbReference>
<feature type="domain" description="Mechanosensitive ion channel MscS C-terminal" evidence="10">
    <location>
        <begin position="655"/>
        <end position="741"/>
    </location>
</feature>
<feature type="transmembrane region" description="Helical" evidence="7">
    <location>
        <begin position="395"/>
        <end position="416"/>
    </location>
</feature>
<dbReference type="Gene3D" id="1.10.287.1260">
    <property type="match status" value="1"/>
</dbReference>
<evidence type="ECO:0000256" key="8">
    <source>
        <dbReference type="SAM" id="SignalP"/>
    </source>
</evidence>
<dbReference type="InterPro" id="IPR057485">
    <property type="entry name" value="YbiO-like_TM1"/>
</dbReference>
<evidence type="ECO:0000256" key="4">
    <source>
        <dbReference type="ARBA" id="ARBA00022692"/>
    </source>
</evidence>
<evidence type="ECO:0000313" key="14">
    <source>
        <dbReference type="Proteomes" id="UP000553706"/>
    </source>
</evidence>
<dbReference type="PANTHER" id="PTHR30460:SF0">
    <property type="entry name" value="MODERATE CONDUCTANCE MECHANOSENSITIVE CHANNEL YBIO"/>
    <property type="match status" value="1"/>
</dbReference>
<dbReference type="InterPro" id="IPR011014">
    <property type="entry name" value="MscS_channel_TM-2"/>
</dbReference>
<dbReference type="InterPro" id="IPR045276">
    <property type="entry name" value="YbiO_bact"/>
</dbReference>
<dbReference type="EMBL" id="JACHFJ010000010">
    <property type="protein sequence ID" value="MBB5373908.1"/>
    <property type="molecule type" value="Genomic_DNA"/>
</dbReference>
<keyword evidence="14" id="KW-1185">Reference proteome</keyword>
<feature type="transmembrane region" description="Helical" evidence="7">
    <location>
        <begin position="453"/>
        <end position="471"/>
    </location>
</feature>
<feature type="domain" description="Moderate conductance mechanosensitive channel YbiO-like transmembrane helix 1" evidence="12">
    <location>
        <begin position="405"/>
        <end position="475"/>
    </location>
</feature>
<feature type="transmembrane region" description="Helical" evidence="7">
    <location>
        <begin position="135"/>
        <end position="158"/>
    </location>
</feature>
<evidence type="ECO:0000259" key="11">
    <source>
        <dbReference type="Pfam" id="PF21088"/>
    </source>
</evidence>
<protein>
    <submittedName>
        <fullName evidence="13">Small conductance mechanosensitive channel</fullName>
    </submittedName>
</protein>
<feature type="transmembrane region" description="Helical" evidence="7">
    <location>
        <begin position="559"/>
        <end position="579"/>
    </location>
</feature>
<feature type="domain" description="Mechanosensitive ion channel MscS" evidence="9">
    <location>
        <begin position="584"/>
        <end position="648"/>
    </location>
</feature>
<feature type="chain" id="PRO_5032836343" evidence="8">
    <location>
        <begin position="36"/>
        <end position="754"/>
    </location>
</feature>
<feature type="signal peptide" evidence="8">
    <location>
        <begin position="1"/>
        <end position="35"/>
    </location>
</feature>
<dbReference type="AlphaFoldDB" id="A0A840VDG7"/>
<organism evidence="13 14">
    <name type="scientific">Acidocella aromatica</name>
    <dbReference type="NCBI Taxonomy" id="1303579"/>
    <lineage>
        <taxon>Bacteria</taxon>
        <taxon>Pseudomonadati</taxon>
        <taxon>Pseudomonadota</taxon>
        <taxon>Alphaproteobacteria</taxon>
        <taxon>Acetobacterales</taxon>
        <taxon>Acidocellaceae</taxon>
        <taxon>Acidocella</taxon>
    </lineage>
</organism>
<evidence type="ECO:0000256" key="7">
    <source>
        <dbReference type="SAM" id="Phobius"/>
    </source>
</evidence>